<dbReference type="AlphaFoldDB" id="A0A1J5P772"/>
<sequence length="183" mass="19581">MDDRIAVHHRSRAPIRCQRQVPTHTAGCFFLELDVGTAEIGVVVVVDRAAGRVAIRSIEKHERAGLLVLVIDIGRGDHAADLQTLEAGGLGPFLDARHLHIGVIGHLGGFVGGLLVVCDLRLLLLDLGLELLHLGLEGLQLVQDVGVGVGMRQWGEPQAGRQHGEFELVHGEILQGLCVMSTG</sequence>
<protein>
    <submittedName>
        <fullName evidence="1">Uncharacterized protein</fullName>
    </submittedName>
</protein>
<accession>A0A1J5P772</accession>
<evidence type="ECO:0000313" key="1">
    <source>
        <dbReference type="EMBL" id="OIQ67058.1"/>
    </source>
</evidence>
<proteinExistence type="predicted"/>
<gene>
    <name evidence="1" type="ORF">GALL_513690</name>
</gene>
<reference evidence="1" key="1">
    <citation type="submission" date="2016-10" db="EMBL/GenBank/DDBJ databases">
        <title>Sequence of Gallionella enrichment culture.</title>
        <authorList>
            <person name="Poehlein A."/>
            <person name="Muehling M."/>
            <person name="Daniel R."/>
        </authorList>
    </citation>
    <scope>NUCLEOTIDE SEQUENCE</scope>
</reference>
<dbReference type="EMBL" id="MLJW01006178">
    <property type="protein sequence ID" value="OIQ67058.1"/>
    <property type="molecule type" value="Genomic_DNA"/>
</dbReference>
<comment type="caution">
    <text evidence="1">The sequence shown here is derived from an EMBL/GenBank/DDBJ whole genome shotgun (WGS) entry which is preliminary data.</text>
</comment>
<name>A0A1J5P772_9ZZZZ</name>
<organism evidence="1">
    <name type="scientific">mine drainage metagenome</name>
    <dbReference type="NCBI Taxonomy" id="410659"/>
    <lineage>
        <taxon>unclassified sequences</taxon>
        <taxon>metagenomes</taxon>
        <taxon>ecological metagenomes</taxon>
    </lineage>
</organism>